<dbReference type="SUPFAM" id="SSF53850">
    <property type="entry name" value="Periplasmic binding protein-like II"/>
    <property type="match status" value="1"/>
</dbReference>
<comment type="similarity">
    <text evidence="1">Belongs to the LysR transcriptional regulatory family.</text>
</comment>
<sequence>MNPVHDLRHIDLNLLVVLDALLAERHISRAAQRLAMTQPAVSHALNRLRDLFADPLLVRVGNEMRLTARAAALAQPLADALAQVRNVVAAGAFEPQRCRRCFRLGISDYGSAVVLPGLVRRLRQIAPGVDLQLSQHSRLETLRQVAEGELDAALGVFPMLAEGLQADVLFQEHFVVLTDRNNLPVTAKLTLDHYLQAPHVHVSVQGMHHSHVDTALAARGLRRRIAVIMPHFTVAAALLAGTDLVLTVAFRAVAGSALPANLIMLEPPLPIPPFDFAAIWRTGVEANPELAWLRGEIRALGG</sequence>
<evidence type="ECO:0000313" key="6">
    <source>
        <dbReference type="EMBL" id="MCQ8181895.1"/>
    </source>
</evidence>
<proteinExistence type="inferred from homology"/>
<dbReference type="PROSITE" id="PS50931">
    <property type="entry name" value="HTH_LYSR"/>
    <property type="match status" value="1"/>
</dbReference>
<dbReference type="RefSeq" id="WP_256611182.1">
    <property type="nucleotide sequence ID" value="NZ_JANIBM010000013.1"/>
</dbReference>
<reference evidence="6 7" key="1">
    <citation type="submission" date="2022-07" db="EMBL/GenBank/DDBJ databases">
        <title>Methylomonas rivi sp. nov., Methylomonas rosea sp. nov., Methylomonas aureus sp. nov. and Methylomonas subterranea sp. nov., four novel methanotrophs isolated from a freshwater creek and the deep terrestrial subsurface.</title>
        <authorList>
            <person name="Abin C."/>
            <person name="Sankaranarayanan K."/>
            <person name="Garner C."/>
            <person name="Sindelar R."/>
            <person name="Kotary K."/>
            <person name="Garner R."/>
            <person name="Barclay S."/>
            <person name="Lawson P."/>
            <person name="Krumholz L."/>
        </authorList>
    </citation>
    <scope>NUCLEOTIDE SEQUENCE [LARGE SCALE GENOMIC DNA]</scope>
    <source>
        <strain evidence="6 7">SURF-1</strain>
    </source>
</reference>
<protein>
    <submittedName>
        <fullName evidence="6">LysR family transcriptional regulator</fullName>
    </submittedName>
</protein>
<gene>
    <name evidence="6" type="ORF">NP603_12320</name>
</gene>
<dbReference type="InterPro" id="IPR036388">
    <property type="entry name" value="WH-like_DNA-bd_sf"/>
</dbReference>
<feature type="domain" description="HTH lysR-type" evidence="5">
    <location>
        <begin position="10"/>
        <end position="67"/>
    </location>
</feature>
<evidence type="ECO:0000256" key="3">
    <source>
        <dbReference type="ARBA" id="ARBA00023125"/>
    </source>
</evidence>
<dbReference type="Proteomes" id="UP001524569">
    <property type="component" value="Unassembled WGS sequence"/>
</dbReference>
<dbReference type="PRINTS" id="PR00039">
    <property type="entry name" value="HTHLYSR"/>
</dbReference>
<dbReference type="InterPro" id="IPR005119">
    <property type="entry name" value="LysR_subst-bd"/>
</dbReference>
<dbReference type="EMBL" id="JANIBM010000013">
    <property type="protein sequence ID" value="MCQ8181895.1"/>
    <property type="molecule type" value="Genomic_DNA"/>
</dbReference>
<keyword evidence="4" id="KW-0804">Transcription</keyword>
<dbReference type="InterPro" id="IPR000847">
    <property type="entry name" value="LysR_HTH_N"/>
</dbReference>
<evidence type="ECO:0000256" key="2">
    <source>
        <dbReference type="ARBA" id="ARBA00023015"/>
    </source>
</evidence>
<keyword evidence="2" id="KW-0805">Transcription regulation</keyword>
<evidence type="ECO:0000256" key="4">
    <source>
        <dbReference type="ARBA" id="ARBA00023163"/>
    </source>
</evidence>
<dbReference type="Pfam" id="PF00126">
    <property type="entry name" value="HTH_1"/>
    <property type="match status" value="1"/>
</dbReference>
<dbReference type="InterPro" id="IPR036390">
    <property type="entry name" value="WH_DNA-bd_sf"/>
</dbReference>
<evidence type="ECO:0000256" key="1">
    <source>
        <dbReference type="ARBA" id="ARBA00009437"/>
    </source>
</evidence>
<evidence type="ECO:0000313" key="7">
    <source>
        <dbReference type="Proteomes" id="UP001524569"/>
    </source>
</evidence>
<dbReference type="PANTHER" id="PTHR30118">
    <property type="entry name" value="HTH-TYPE TRANSCRIPTIONAL REGULATOR LEUO-RELATED"/>
    <property type="match status" value="1"/>
</dbReference>
<keyword evidence="3" id="KW-0238">DNA-binding</keyword>
<name>A0ABT1UJP4_9GAMM</name>
<dbReference type="SUPFAM" id="SSF46785">
    <property type="entry name" value="Winged helix' DNA-binding domain"/>
    <property type="match status" value="1"/>
</dbReference>
<organism evidence="6 7">
    <name type="scientific">Methylomonas aurea</name>
    <dbReference type="NCBI Taxonomy" id="2952224"/>
    <lineage>
        <taxon>Bacteria</taxon>
        <taxon>Pseudomonadati</taxon>
        <taxon>Pseudomonadota</taxon>
        <taxon>Gammaproteobacteria</taxon>
        <taxon>Methylococcales</taxon>
        <taxon>Methylococcaceae</taxon>
        <taxon>Methylomonas</taxon>
    </lineage>
</organism>
<keyword evidence="7" id="KW-1185">Reference proteome</keyword>
<dbReference type="Gene3D" id="3.40.190.10">
    <property type="entry name" value="Periplasmic binding protein-like II"/>
    <property type="match status" value="2"/>
</dbReference>
<dbReference type="Gene3D" id="1.10.10.10">
    <property type="entry name" value="Winged helix-like DNA-binding domain superfamily/Winged helix DNA-binding domain"/>
    <property type="match status" value="1"/>
</dbReference>
<evidence type="ECO:0000259" key="5">
    <source>
        <dbReference type="PROSITE" id="PS50931"/>
    </source>
</evidence>
<accession>A0ABT1UJP4</accession>
<dbReference type="Pfam" id="PF03466">
    <property type="entry name" value="LysR_substrate"/>
    <property type="match status" value="1"/>
</dbReference>
<dbReference type="InterPro" id="IPR050389">
    <property type="entry name" value="LysR-type_TF"/>
</dbReference>
<dbReference type="PANTHER" id="PTHR30118:SF15">
    <property type="entry name" value="TRANSCRIPTIONAL REGULATORY PROTEIN"/>
    <property type="match status" value="1"/>
</dbReference>
<comment type="caution">
    <text evidence="6">The sequence shown here is derived from an EMBL/GenBank/DDBJ whole genome shotgun (WGS) entry which is preliminary data.</text>
</comment>